<gene>
    <name evidence="1" type="ORF">HU752_015545</name>
</gene>
<organism evidence="1 2">
    <name type="scientific">Pseudomonas vanderleydeniana</name>
    <dbReference type="NCBI Taxonomy" id="2745495"/>
    <lineage>
        <taxon>Bacteria</taxon>
        <taxon>Pseudomonadati</taxon>
        <taxon>Pseudomonadota</taxon>
        <taxon>Gammaproteobacteria</taxon>
        <taxon>Pseudomonadales</taxon>
        <taxon>Pseudomonadaceae</taxon>
        <taxon>Pseudomonas</taxon>
    </lineage>
</organism>
<keyword evidence="2" id="KW-1185">Reference proteome</keyword>
<dbReference type="KEGG" id="pvw:HU752_015545"/>
<dbReference type="EMBL" id="CP077093">
    <property type="protein sequence ID" value="QXI31253.1"/>
    <property type="molecule type" value="Genomic_DNA"/>
</dbReference>
<sequence length="116" mass="13679">MTETIFHSTDQQDFLRRTAEKRAGVLQWAPGIEFVCRKESLGWGLALNIRRQAQRPELFSETLKRRFEDVESYEGYYICLDSQRTFVVWHELQGDYRCEQIQALLLQLLSLAGLKH</sequence>
<proteinExistence type="predicted"/>
<reference evidence="1 2" key="1">
    <citation type="journal article" date="2020" name="Microorganisms">
        <title>Reliable Identification of Environmental Pseudomonas Isolates Using the rpoD Gene.</title>
        <authorList>
            <consortium name="The Broad Institute Genome Sequencing Platform"/>
            <person name="Girard L."/>
            <person name="Lood C."/>
            <person name="Rokni-Zadeh H."/>
            <person name="van Noort V."/>
            <person name="Lavigne R."/>
            <person name="De Mot R."/>
        </authorList>
    </citation>
    <scope>NUCLEOTIDE SEQUENCE [LARGE SCALE GENOMIC DNA]</scope>
    <source>
        <strain evidence="1 2">RW8P3</strain>
    </source>
</reference>
<accession>A0A9E6PSA5</accession>
<reference evidence="1 2" key="2">
    <citation type="journal article" date="2021" name="Microorganisms">
        <title>The Ever-Expanding Pseudomonas Genus: Description of 43 New Species and Partition of the Pseudomonas putida Group.</title>
        <authorList>
            <person name="Girard L."/>
            <person name="Lood C."/>
            <person name="Hofte M."/>
            <person name="Vandamme P."/>
            <person name="Rokni-Zadeh H."/>
            <person name="van Noort V."/>
            <person name="Lavigne R."/>
            <person name="De Mot R."/>
        </authorList>
    </citation>
    <scope>NUCLEOTIDE SEQUENCE [LARGE SCALE GENOMIC DNA]</scope>
    <source>
        <strain evidence="1 2">RW8P3</strain>
    </source>
</reference>
<dbReference type="RefSeq" id="WP_186676864.1">
    <property type="nucleotide sequence ID" value="NZ_CP077093.1"/>
</dbReference>
<dbReference type="AlphaFoldDB" id="A0A9E6PSA5"/>
<evidence type="ECO:0000313" key="2">
    <source>
        <dbReference type="Proteomes" id="UP000634530"/>
    </source>
</evidence>
<name>A0A9E6PSA5_9PSED</name>
<dbReference type="Proteomes" id="UP000634530">
    <property type="component" value="Chromosome"/>
</dbReference>
<evidence type="ECO:0000313" key="1">
    <source>
        <dbReference type="EMBL" id="QXI31253.1"/>
    </source>
</evidence>
<protein>
    <submittedName>
        <fullName evidence="1">Negative regulator of hrp expression HrpV</fullName>
    </submittedName>
</protein>